<gene>
    <name evidence="2" type="ordered locus">XALc_0885</name>
</gene>
<feature type="transmembrane region" description="Helical" evidence="1">
    <location>
        <begin position="21"/>
        <end position="38"/>
    </location>
</feature>
<reference evidence="2 3" key="1">
    <citation type="journal article" date="2009" name="BMC Genomics">
        <title>The complete genome sequence of Xanthomonas albilineans provides new insights into the reductive genome evolution of the xylem-limited Xanthomonadaceae.</title>
        <authorList>
            <person name="Pieretti I."/>
            <person name="Royer M."/>
            <person name="Barbe V."/>
            <person name="Carrere S."/>
            <person name="Koebnik R."/>
            <person name="Cociancich S."/>
            <person name="Couloux A."/>
            <person name="Darrasse A."/>
            <person name="Gouzy J."/>
            <person name="Jacques M.A."/>
            <person name="Lauber E."/>
            <person name="Manceau C."/>
            <person name="Mangenot S."/>
            <person name="Poussier S."/>
            <person name="Segurens B."/>
            <person name="Szurek B."/>
            <person name="Verdier V."/>
            <person name="Arlat M."/>
            <person name="Rott P."/>
        </authorList>
    </citation>
    <scope>NUCLEOTIDE SEQUENCE [LARGE SCALE GENOMIC DNA]</scope>
    <source>
        <strain evidence="3">GPE PC73 / CFBP 7063</strain>
    </source>
</reference>
<proteinExistence type="predicted"/>
<dbReference type="RefSeq" id="WP_012915413.1">
    <property type="nucleotide sequence ID" value="NC_013722.1"/>
</dbReference>
<name>D2UCL7_XANAP</name>
<dbReference type="EMBL" id="FP565176">
    <property type="protein sequence ID" value="CBA15403.1"/>
    <property type="molecule type" value="Genomic_DNA"/>
</dbReference>
<feature type="transmembrane region" description="Helical" evidence="1">
    <location>
        <begin position="44"/>
        <end position="62"/>
    </location>
</feature>
<sequence length="65" mass="6131">MREMSIDEVQSVSGGISGYDGAGAVLGVLGTGAAIATAPISAPVIGLAIGAAAGLAIAQYLASNN</sequence>
<organism evidence="2 3">
    <name type="scientific">Xanthomonas albilineans (strain GPE PC73 / CFBP 7063)</name>
    <dbReference type="NCBI Taxonomy" id="380358"/>
    <lineage>
        <taxon>Bacteria</taxon>
        <taxon>Pseudomonadati</taxon>
        <taxon>Pseudomonadota</taxon>
        <taxon>Gammaproteobacteria</taxon>
        <taxon>Lysobacterales</taxon>
        <taxon>Lysobacteraceae</taxon>
        <taxon>Xanthomonas</taxon>
    </lineage>
</organism>
<keyword evidence="1" id="KW-1133">Transmembrane helix</keyword>
<dbReference type="KEGG" id="xal:XALC_0885"/>
<evidence type="ECO:0000313" key="3">
    <source>
        <dbReference type="Proteomes" id="UP000001890"/>
    </source>
</evidence>
<dbReference type="Proteomes" id="UP000001890">
    <property type="component" value="Chromosome"/>
</dbReference>
<evidence type="ECO:0000256" key="1">
    <source>
        <dbReference type="SAM" id="Phobius"/>
    </source>
</evidence>
<dbReference type="STRING" id="380358.XALC_0885"/>
<dbReference type="AlphaFoldDB" id="D2UCL7"/>
<protein>
    <recommendedName>
        <fullName evidence="4">Bacteriocin</fullName>
    </recommendedName>
</protein>
<keyword evidence="1" id="KW-0472">Membrane</keyword>
<evidence type="ECO:0000313" key="2">
    <source>
        <dbReference type="EMBL" id="CBA15403.1"/>
    </source>
</evidence>
<accession>D2UCL7</accession>
<keyword evidence="1" id="KW-0812">Transmembrane</keyword>
<evidence type="ECO:0008006" key="4">
    <source>
        <dbReference type="Google" id="ProtNLM"/>
    </source>
</evidence>
<dbReference type="GeneID" id="57876206"/>
<keyword evidence="3" id="KW-1185">Reference proteome</keyword>